<accession>A0A1H6EXJ5</accession>
<organism evidence="2 3">
    <name type="scientific">Nonomuraea solani</name>
    <dbReference type="NCBI Taxonomy" id="1144553"/>
    <lineage>
        <taxon>Bacteria</taxon>
        <taxon>Bacillati</taxon>
        <taxon>Actinomycetota</taxon>
        <taxon>Actinomycetes</taxon>
        <taxon>Streptosporangiales</taxon>
        <taxon>Streptosporangiaceae</taxon>
        <taxon>Nonomuraea</taxon>
    </lineage>
</organism>
<dbReference type="OrthoDB" id="4712828at2"/>
<dbReference type="InterPro" id="IPR016181">
    <property type="entry name" value="Acyl_CoA_acyltransferase"/>
</dbReference>
<evidence type="ECO:0000259" key="1">
    <source>
        <dbReference type="PROSITE" id="PS51186"/>
    </source>
</evidence>
<sequence length="284" mass="30608">MSLRSRPDPALVERAEAEAMYRLGSRAPAAAREALGLECVRLAGGVVLAMRDDPVNYWSRALGFGFDGPVTAELVGEICDFYRSRSVPSAVLQVAPAALPADWAEICAKYRLERTSSWVKFARDLTDVPERDAGPAVERIGAPGRTAREWASALMRGFGMPAEPLIQMTAALTGHPRFHAYLIRSGGEAVSAAGMYVHGEIAHLVAAATLPPHRGRGGQSALLRARIRDAASAGCRFSVADTQIERPGTHNSSLHNLGRAGFTRLYVRDDWTWTLANDTAGCPE</sequence>
<protein>
    <recommendedName>
        <fullName evidence="1">N-acetyltransferase domain-containing protein</fullName>
    </recommendedName>
</protein>
<dbReference type="SUPFAM" id="SSF55729">
    <property type="entry name" value="Acyl-CoA N-acyltransferases (Nat)"/>
    <property type="match status" value="1"/>
</dbReference>
<dbReference type="Proteomes" id="UP000236732">
    <property type="component" value="Unassembled WGS sequence"/>
</dbReference>
<evidence type="ECO:0000313" key="3">
    <source>
        <dbReference type="Proteomes" id="UP000236732"/>
    </source>
</evidence>
<gene>
    <name evidence="2" type="ORF">SAMN05444920_12835</name>
</gene>
<dbReference type="PROSITE" id="PS51186">
    <property type="entry name" value="GNAT"/>
    <property type="match status" value="1"/>
</dbReference>
<keyword evidence="3" id="KW-1185">Reference proteome</keyword>
<dbReference type="Gene3D" id="3.40.630.30">
    <property type="match status" value="1"/>
</dbReference>
<dbReference type="AlphaFoldDB" id="A0A1H6EXJ5"/>
<dbReference type="EMBL" id="FNVT01000028">
    <property type="protein sequence ID" value="SEH02608.1"/>
    <property type="molecule type" value="Genomic_DNA"/>
</dbReference>
<name>A0A1H6EXJ5_9ACTN</name>
<dbReference type="CDD" id="cd04301">
    <property type="entry name" value="NAT_SF"/>
    <property type="match status" value="1"/>
</dbReference>
<dbReference type="Pfam" id="PF00583">
    <property type="entry name" value="Acetyltransf_1"/>
    <property type="match status" value="1"/>
</dbReference>
<proteinExistence type="predicted"/>
<evidence type="ECO:0000313" key="2">
    <source>
        <dbReference type="EMBL" id="SEH02608.1"/>
    </source>
</evidence>
<dbReference type="GO" id="GO:0016747">
    <property type="term" value="F:acyltransferase activity, transferring groups other than amino-acyl groups"/>
    <property type="evidence" value="ECO:0007669"/>
    <property type="project" value="InterPro"/>
</dbReference>
<dbReference type="RefSeq" id="WP_103963644.1">
    <property type="nucleotide sequence ID" value="NZ_FNVT01000028.1"/>
</dbReference>
<feature type="domain" description="N-acetyltransferase" evidence="1">
    <location>
        <begin position="136"/>
        <end position="278"/>
    </location>
</feature>
<reference evidence="2 3" key="1">
    <citation type="submission" date="2016-10" db="EMBL/GenBank/DDBJ databases">
        <authorList>
            <person name="de Groot N.N."/>
        </authorList>
    </citation>
    <scope>NUCLEOTIDE SEQUENCE [LARGE SCALE GENOMIC DNA]</scope>
    <source>
        <strain evidence="2 3">CGMCC 4.7037</strain>
    </source>
</reference>
<dbReference type="InterPro" id="IPR000182">
    <property type="entry name" value="GNAT_dom"/>
</dbReference>